<proteinExistence type="predicted"/>
<dbReference type="EMBL" id="BPVZ01000004">
    <property type="protein sequence ID" value="GKU90202.1"/>
    <property type="molecule type" value="Genomic_DNA"/>
</dbReference>
<protein>
    <submittedName>
        <fullName evidence="1">Uncharacterized protein</fullName>
    </submittedName>
</protein>
<name>A0AAV5HN12_9ROSI</name>
<reference evidence="1 2" key="1">
    <citation type="journal article" date="2021" name="Commun. Biol.">
        <title>The genome of Shorea leprosula (Dipterocarpaceae) highlights the ecological relevance of drought in aseasonal tropical rainforests.</title>
        <authorList>
            <person name="Ng K.K.S."/>
            <person name="Kobayashi M.J."/>
            <person name="Fawcett J.A."/>
            <person name="Hatakeyama M."/>
            <person name="Paape T."/>
            <person name="Ng C.H."/>
            <person name="Ang C.C."/>
            <person name="Tnah L.H."/>
            <person name="Lee C.T."/>
            <person name="Nishiyama T."/>
            <person name="Sese J."/>
            <person name="O'Brien M.J."/>
            <person name="Copetti D."/>
            <person name="Mohd Noor M.I."/>
            <person name="Ong R.C."/>
            <person name="Putra M."/>
            <person name="Sireger I.Z."/>
            <person name="Indrioko S."/>
            <person name="Kosugi Y."/>
            <person name="Izuno A."/>
            <person name="Isagi Y."/>
            <person name="Lee S.L."/>
            <person name="Shimizu K.K."/>
        </authorList>
    </citation>
    <scope>NUCLEOTIDE SEQUENCE [LARGE SCALE GENOMIC DNA]</scope>
    <source>
        <strain evidence="1">214</strain>
    </source>
</reference>
<accession>A0AAV5HN12</accession>
<gene>
    <name evidence="1" type="ORF">SLEP1_g4227</name>
</gene>
<dbReference type="AlphaFoldDB" id="A0AAV5HN12"/>
<evidence type="ECO:0000313" key="2">
    <source>
        <dbReference type="Proteomes" id="UP001054252"/>
    </source>
</evidence>
<keyword evidence="2" id="KW-1185">Reference proteome</keyword>
<comment type="caution">
    <text evidence="1">The sequence shown here is derived from an EMBL/GenBank/DDBJ whole genome shotgun (WGS) entry which is preliminary data.</text>
</comment>
<evidence type="ECO:0000313" key="1">
    <source>
        <dbReference type="EMBL" id="GKU90202.1"/>
    </source>
</evidence>
<sequence length="136" mass="15280">MIGSNGFEVACPEWPFSKDNSPIFSPLFPSYNIPLLSDHPTLTNLLPSGENLLQFTKFEGTLQSNTKKKKIYTVLRKIHYGFPRCGQCRRRQQRQNPLAIGKVSDDGSKVTVLPVEGDVEGLVLSTYRIKTDLPLQ</sequence>
<organism evidence="1 2">
    <name type="scientific">Rubroshorea leprosula</name>
    <dbReference type="NCBI Taxonomy" id="152421"/>
    <lineage>
        <taxon>Eukaryota</taxon>
        <taxon>Viridiplantae</taxon>
        <taxon>Streptophyta</taxon>
        <taxon>Embryophyta</taxon>
        <taxon>Tracheophyta</taxon>
        <taxon>Spermatophyta</taxon>
        <taxon>Magnoliopsida</taxon>
        <taxon>eudicotyledons</taxon>
        <taxon>Gunneridae</taxon>
        <taxon>Pentapetalae</taxon>
        <taxon>rosids</taxon>
        <taxon>malvids</taxon>
        <taxon>Malvales</taxon>
        <taxon>Dipterocarpaceae</taxon>
        <taxon>Rubroshorea</taxon>
    </lineage>
</organism>
<dbReference type="Proteomes" id="UP001054252">
    <property type="component" value="Unassembled WGS sequence"/>
</dbReference>